<accession>A0A238VEF5</accession>
<keyword evidence="1" id="KW-0547">Nucleotide-binding</keyword>
<dbReference type="SUPFAM" id="SSF55021">
    <property type="entry name" value="ACT-like"/>
    <property type="match status" value="1"/>
</dbReference>
<dbReference type="PROSITE" id="PS50893">
    <property type="entry name" value="ABC_TRANSPORTER_2"/>
    <property type="match status" value="1"/>
</dbReference>
<keyword evidence="3" id="KW-0813">Transport</keyword>
<dbReference type="SUPFAM" id="SSF52540">
    <property type="entry name" value="P-loop containing nucleoside triphosphate hydrolases"/>
    <property type="match status" value="1"/>
</dbReference>
<dbReference type="PANTHER" id="PTHR24220">
    <property type="entry name" value="IMPORT ATP-BINDING PROTEIN"/>
    <property type="match status" value="1"/>
</dbReference>
<dbReference type="GO" id="GO:0005886">
    <property type="term" value="C:plasma membrane"/>
    <property type="evidence" value="ECO:0007669"/>
    <property type="project" value="TreeGrafter"/>
</dbReference>
<dbReference type="Gene3D" id="3.40.50.300">
    <property type="entry name" value="P-loop containing nucleotide triphosphate hydrolases"/>
    <property type="match status" value="1"/>
</dbReference>
<keyword evidence="7" id="KW-1185">Reference proteome</keyword>
<dbReference type="Pfam" id="PF09383">
    <property type="entry name" value="NIL"/>
    <property type="match status" value="1"/>
</dbReference>
<dbReference type="InterPro" id="IPR045865">
    <property type="entry name" value="ACT-like_dom_sf"/>
</dbReference>
<dbReference type="InterPro" id="IPR027417">
    <property type="entry name" value="P-loop_NTPase"/>
</dbReference>
<evidence type="ECO:0000259" key="5">
    <source>
        <dbReference type="PROSITE" id="PS50893"/>
    </source>
</evidence>
<dbReference type="GO" id="GO:0006865">
    <property type="term" value="P:amino acid transport"/>
    <property type="evidence" value="ECO:0007669"/>
    <property type="project" value="UniProtKB-KW"/>
</dbReference>
<evidence type="ECO:0000256" key="3">
    <source>
        <dbReference type="ARBA" id="ARBA00022970"/>
    </source>
</evidence>
<dbReference type="SMART" id="SM00382">
    <property type="entry name" value="AAA"/>
    <property type="match status" value="1"/>
</dbReference>
<dbReference type="Pfam" id="PF00005">
    <property type="entry name" value="ABC_tran"/>
    <property type="match status" value="1"/>
</dbReference>
<dbReference type="EMBL" id="FZNW01000002">
    <property type="protein sequence ID" value="SNR32775.1"/>
    <property type="molecule type" value="Genomic_DNA"/>
</dbReference>
<dbReference type="GO" id="GO:0022857">
    <property type="term" value="F:transmembrane transporter activity"/>
    <property type="evidence" value="ECO:0007669"/>
    <property type="project" value="TreeGrafter"/>
</dbReference>
<keyword evidence="2 6" id="KW-0067">ATP-binding</keyword>
<dbReference type="InterPro" id="IPR018449">
    <property type="entry name" value="NIL_domain"/>
</dbReference>
<dbReference type="Gene3D" id="3.30.70.260">
    <property type="match status" value="1"/>
</dbReference>
<dbReference type="PANTHER" id="PTHR24220:SF685">
    <property type="entry name" value="ABC TRANSPORTER RELATED"/>
    <property type="match status" value="1"/>
</dbReference>
<keyword evidence="3" id="KW-0029">Amino-acid transport</keyword>
<reference evidence="6 7" key="1">
    <citation type="submission" date="2017-06" db="EMBL/GenBank/DDBJ databases">
        <authorList>
            <person name="Kim H.J."/>
            <person name="Triplett B.A."/>
        </authorList>
    </citation>
    <scope>NUCLEOTIDE SEQUENCE [LARGE SCALE GENOMIC DNA]</scope>
    <source>
        <strain evidence="6 7">DSM 45207</strain>
    </source>
</reference>
<evidence type="ECO:0000256" key="2">
    <source>
        <dbReference type="ARBA" id="ARBA00022840"/>
    </source>
</evidence>
<feature type="region of interest" description="Disordered" evidence="4">
    <location>
        <begin position="1"/>
        <end position="23"/>
    </location>
</feature>
<protein>
    <submittedName>
        <fullName evidence="6">D-methionine transport system ATP-binding protein</fullName>
    </submittedName>
</protein>
<evidence type="ECO:0000313" key="6">
    <source>
        <dbReference type="EMBL" id="SNR32775.1"/>
    </source>
</evidence>
<dbReference type="InterPro" id="IPR003593">
    <property type="entry name" value="AAA+_ATPase"/>
</dbReference>
<name>A0A238VEF5_9PSEU</name>
<dbReference type="GO" id="GO:0016887">
    <property type="term" value="F:ATP hydrolysis activity"/>
    <property type="evidence" value="ECO:0007669"/>
    <property type="project" value="InterPro"/>
</dbReference>
<evidence type="ECO:0000256" key="4">
    <source>
        <dbReference type="SAM" id="MobiDB-lite"/>
    </source>
</evidence>
<dbReference type="GO" id="GO:0005524">
    <property type="term" value="F:ATP binding"/>
    <property type="evidence" value="ECO:0007669"/>
    <property type="project" value="UniProtKB-KW"/>
</dbReference>
<dbReference type="Proteomes" id="UP000198348">
    <property type="component" value="Unassembled WGS sequence"/>
</dbReference>
<dbReference type="InterPro" id="IPR015854">
    <property type="entry name" value="ABC_transpr_LolD-like"/>
</dbReference>
<gene>
    <name evidence="6" type="ORF">SAMN06265360_102155</name>
</gene>
<dbReference type="InterPro" id="IPR003439">
    <property type="entry name" value="ABC_transporter-like_ATP-bd"/>
</dbReference>
<evidence type="ECO:0000256" key="1">
    <source>
        <dbReference type="ARBA" id="ARBA00022741"/>
    </source>
</evidence>
<dbReference type="RefSeq" id="WP_342743905.1">
    <property type="nucleotide sequence ID" value="NZ_FZNW01000002.1"/>
</dbReference>
<sequence length="354" mass="36321">MISAESISKSAAVPHTSPTPSGAMALYDVSTEIPEGSLSGLLGPAGSGTSTLAAILGLHDAPDSGVVRFNGVDPVALEAGKRRELRARIGRVDSRYVLHPERTAAGNIAAPLERAGLDGPARRKRVAELIDLIGLTRGAARRPAELSEGQRRRVALARALASRPSLLIAEELTDDLDGEQSGGVLAALDRAWAEYGITVLVATTDAGVVRKICDHVSVLSGGRLVESGALLELLGDQDSVTARSVLPAVAHSGAAAGFDRLVDVVLVGHATVASVLGEASTRFGVELSTLGGGVTRVGDTPVGRFRLGLSGADSDAALRWISEHGGRVSEADLGMAGVDELLAHQTRSLAGVAV</sequence>
<evidence type="ECO:0000313" key="7">
    <source>
        <dbReference type="Proteomes" id="UP000198348"/>
    </source>
</evidence>
<dbReference type="AlphaFoldDB" id="A0A238VEF5"/>
<proteinExistence type="predicted"/>
<feature type="domain" description="ABC transporter" evidence="5">
    <location>
        <begin position="2"/>
        <end position="246"/>
    </location>
</feature>
<organism evidence="6 7">
    <name type="scientific">Haloechinothrix alba</name>
    <dbReference type="NCBI Taxonomy" id="664784"/>
    <lineage>
        <taxon>Bacteria</taxon>
        <taxon>Bacillati</taxon>
        <taxon>Actinomycetota</taxon>
        <taxon>Actinomycetes</taxon>
        <taxon>Pseudonocardiales</taxon>
        <taxon>Pseudonocardiaceae</taxon>
        <taxon>Haloechinothrix</taxon>
    </lineage>
</organism>
<dbReference type="SMART" id="SM00930">
    <property type="entry name" value="NIL"/>
    <property type="match status" value="1"/>
</dbReference>